<sequence length="132" mass="14307">MPRRGSMNAWSMIDVPKTSMVSGLHVKPRKREGRVHNPVDNMGPSSHAELGMDIVMKRDWSAWVKLANFSQGTRASIEHYLRSVGGNGNAQVERTSTSLSTRADDVQGGLASCSLTPSFTDHGVMCASPEHG</sequence>
<accession>A0A8S0WPU1</accession>
<comment type="caution">
    <text evidence="2">The sequence shown here is derived from an EMBL/GenBank/DDBJ whole genome shotgun (WGS) entry which is preliminary data.</text>
</comment>
<dbReference type="AlphaFoldDB" id="A0A8S0WPU1"/>
<gene>
    <name evidence="2" type="ORF">AAE3_LOCUS4677</name>
</gene>
<feature type="region of interest" description="Disordered" evidence="1">
    <location>
        <begin position="23"/>
        <end position="46"/>
    </location>
</feature>
<organism evidence="2 3">
    <name type="scientific">Cyclocybe aegerita</name>
    <name type="common">Black poplar mushroom</name>
    <name type="synonym">Agrocybe aegerita</name>
    <dbReference type="NCBI Taxonomy" id="1973307"/>
    <lineage>
        <taxon>Eukaryota</taxon>
        <taxon>Fungi</taxon>
        <taxon>Dikarya</taxon>
        <taxon>Basidiomycota</taxon>
        <taxon>Agaricomycotina</taxon>
        <taxon>Agaricomycetes</taxon>
        <taxon>Agaricomycetidae</taxon>
        <taxon>Agaricales</taxon>
        <taxon>Agaricineae</taxon>
        <taxon>Bolbitiaceae</taxon>
        <taxon>Cyclocybe</taxon>
    </lineage>
</organism>
<evidence type="ECO:0000313" key="2">
    <source>
        <dbReference type="EMBL" id="CAA7262442.1"/>
    </source>
</evidence>
<reference evidence="2 3" key="1">
    <citation type="submission" date="2020-01" db="EMBL/GenBank/DDBJ databases">
        <authorList>
            <person name="Gupta K D."/>
        </authorList>
    </citation>
    <scope>NUCLEOTIDE SEQUENCE [LARGE SCALE GENOMIC DNA]</scope>
</reference>
<keyword evidence="3" id="KW-1185">Reference proteome</keyword>
<evidence type="ECO:0000256" key="1">
    <source>
        <dbReference type="SAM" id="MobiDB-lite"/>
    </source>
</evidence>
<proteinExistence type="predicted"/>
<name>A0A8S0WPU1_CYCAE</name>
<dbReference type="EMBL" id="CACVBS010000036">
    <property type="protein sequence ID" value="CAA7262442.1"/>
    <property type="molecule type" value="Genomic_DNA"/>
</dbReference>
<dbReference type="Proteomes" id="UP000467700">
    <property type="component" value="Unassembled WGS sequence"/>
</dbReference>
<evidence type="ECO:0000313" key="3">
    <source>
        <dbReference type="Proteomes" id="UP000467700"/>
    </source>
</evidence>
<protein>
    <submittedName>
        <fullName evidence="2">Uncharacterized protein</fullName>
    </submittedName>
</protein>